<accession>A0AAD1I5J0</accession>
<evidence type="ECO:0000313" key="3">
    <source>
        <dbReference type="Proteomes" id="UP000467636"/>
    </source>
</evidence>
<feature type="compositionally biased region" description="Basic and acidic residues" evidence="1">
    <location>
        <begin position="192"/>
        <end position="202"/>
    </location>
</feature>
<gene>
    <name evidence="2" type="ORF">MTER_34420</name>
</gene>
<dbReference type="RefSeq" id="WP_133055455.1">
    <property type="nucleotide sequence ID" value="NZ_AP022564.1"/>
</dbReference>
<proteinExistence type="predicted"/>
<keyword evidence="3" id="KW-1185">Reference proteome</keyword>
<protein>
    <submittedName>
        <fullName evidence="2">Uncharacterized protein</fullName>
    </submittedName>
</protein>
<reference evidence="2 3" key="1">
    <citation type="journal article" date="2019" name="Emerg. Microbes Infect.">
        <title>Comprehensive subspecies identification of 175 nontuberculous mycobacteria species based on 7547 genomic profiles.</title>
        <authorList>
            <person name="Matsumoto Y."/>
            <person name="Kinjo T."/>
            <person name="Motooka D."/>
            <person name="Nabeya D."/>
            <person name="Jung N."/>
            <person name="Uechi K."/>
            <person name="Horii T."/>
            <person name="Iida T."/>
            <person name="Fujita J."/>
            <person name="Nakamura S."/>
        </authorList>
    </citation>
    <scope>NUCLEOTIDE SEQUENCE [LARGE SCALE GENOMIC DNA]</scope>
    <source>
        <strain evidence="2 3">JCM 12143</strain>
    </source>
</reference>
<evidence type="ECO:0000313" key="2">
    <source>
        <dbReference type="EMBL" id="BBX24031.1"/>
    </source>
</evidence>
<name>A0AAD1I5J0_9MYCO</name>
<feature type="region of interest" description="Disordered" evidence="1">
    <location>
        <begin position="148"/>
        <end position="202"/>
    </location>
</feature>
<organism evidence="2 3">
    <name type="scientific">Mycolicibacter terrae</name>
    <dbReference type="NCBI Taxonomy" id="1788"/>
    <lineage>
        <taxon>Bacteria</taxon>
        <taxon>Bacillati</taxon>
        <taxon>Actinomycetota</taxon>
        <taxon>Actinomycetes</taxon>
        <taxon>Mycobacteriales</taxon>
        <taxon>Mycobacteriaceae</taxon>
        <taxon>Mycolicibacter</taxon>
    </lineage>
</organism>
<dbReference type="EMBL" id="AP022564">
    <property type="protein sequence ID" value="BBX24031.1"/>
    <property type="molecule type" value="Genomic_DNA"/>
</dbReference>
<dbReference type="AlphaFoldDB" id="A0AAD1I5J0"/>
<sequence>MIKLLLIGAVIVLVLILVLAITAVLVVGRALTALDSAIQQWETRRVIRLEKARQKRAVGRASAALMAWLPTSAGKRLIRGNGQVDNRALPVVANRVADATPPKLSKAPVPHNTGLATEAPVQDFQSLCVCPHCGEVDTHYLRAPIRAAEAEPGSSQPEGESGDASPKLWWKFAGTRLGSDNPETSTPSPEPTADHPDADSVRTCRSCGHVWAQR</sequence>
<dbReference type="Proteomes" id="UP000467636">
    <property type="component" value="Chromosome"/>
</dbReference>
<evidence type="ECO:0000256" key="1">
    <source>
        <dbReference type="SAM" id="MobiDB-lite"/>
    </source>
</evidence>